<protein>
    <submittedName>
        <fullName evidence="2">Uncharacterized protein</fullName>
    </submittedName>
</protein>
<feature type="compositionally biased region" description="Polar residues" evidence="1">
    <location>
        <begin position="222"/>
        <end position="232"/>
    </location>
</feature>
<feature type="compositionally biased region" description="Low complexity" evidence="1">
    <location>
        <begin position="149"/>
        <end position="161"/>
    </location>
</feature>
<proteinExistence type="predicted"/>
<gene>
    <name evidence="2" type="ORF">FRX31_017759</name>
</gene>
<sequence length="242" mass="25923">MKGLIKLQGNFSQNFQPSQLLCKVNQAKLMRNLLFLPITSLNQTQPLQSPQILHPSPITTSTRQQVDDAQLLATPTGKQVEDTQPKPTAQSPATKSQPSSIPDPPLCTANPFEVLGTLEEEDPQVAQLLDAQPIQEGFTNTGNNDPIFSTPTNIPSSPPTTQKNSLARTPTIQHNPVPSPVQDRAASTKSITPHQKNKTSSPCPAGFLDKAFASGKNPLGYSEQSQGTSQQAGKKDLNPSGS</sequence>
<evidence type="ECO:0000256" key="1">
    <source>
        <dbReference type="SAM" id="MobiDB-lite"/>
    </source>
</evidence>
<feature type="compositionally biased region" description="Polar residues" evidence="1">
    <location>
        <begin position="185"/>
        <end position="202"/>
    </location>
</feature>
<feature type="compositionally biased region" description="Polar residues" evidence="1">
    <location>
        <begin position="162"/>
        <end position="176"/>
    </location>
</feature>
<evidence type="ECO:0000313" key="3">
    <source>
        <dbReference type="Proteomes" id="UP000554482"/>
    </source>
</evidence>
<comment type="caution">
    <text evidence="2">The sequence shown here is derived from an EMBL/GenBank/DDBJ whole genome shotgun (WGS) entry which is preliminary data.</text>
</comment>
<feature type="region of interest" description="Disordered" evidence="1">
    <location>
        <begin position="75"/>
        <end position="110"/>
    </location>
</feature>
<accession>A0A7J6W5K1</accession>
<dbReference type="AlphaFoldDB" id="A0A7J6W5K1"/>
<feature type="compositionally biased region" description="Polar residues" evidence="1">
    <location>
        <begin position="85"/>
        <end position="100"/>
    </location>
</feature>
<evidence type="ECO:0000313" key="2">
    <source>
        <dbReference type="EMBL" id="KAF5192654.1"/>
    </source>
</evidence>
<feature type="compositionally biased region" description="Basic and acidic residues" evidence="1">
    <location>
        <begin position="233"/>
        <end position="242"/>
    </location>
</feature>
<dbReference type="Proteomes" id="UP000554482">
    <property type="component" value="Unassembled WGS sequence"/>
</dbReference>
<keyword evidence="3" id="KW-1185">Reference proteome</keyword>
<feature type="compositionally biased region" description="Polar residues" evidence="1">
    <location>
        <begin position="137"/>
        <end position="147"/>
    </location>
</feature>
<feature type="region of interest" description="Disordered" evidence="1">
    <location>
        <begin position="136"/>
        <end position="242"/>
    </location>
</feature>
<reference evidence="2 3" key="1">
    <citation type="submission" date="2020-06" db="EMBL/GenBank/DDBJ databases">
        <title>Transcriptomic and genomic resources for Thalictrum thalictroides and T. hernandezii: Facilitating candidate gene discovery in an emerging model plant lineage.</title>
        <authorList>
            <person name="Arias T."/>
            <person name="Riano-Pachon D.M."/>
            <person name="Di Stilio V.S."/>
        </authorList>
    </citation>
    <scope>NUCLEOTIDE SEQUENCE [LARGE SCALE GENOMIC DNA]</scope>
    <source>
        <strain evidence="3">cv. WT478/WT964</strain>
        <tissue evidence="2">Leaves</tissue>
    </source>
</reference>
<organism evidence="2 3">
    <name type="scientific">Thalictrum thalictroides</name>
    <name type="common">Rue-anemone</name>
    <name type="synonym">Anemone thalictroides</name>
    <dbReference type="NCBI Taxonomy" id="46969"/>
    <lineage>
        <taxon>Eukaryota</taxon>
        <taxon>Viridiplantae</taxon>
        <taxon>Streptophyta</taxon>
        <taxon>Embryophyta</taxon>
        <taxon>Tracheophyta</taxon>
        <taxon>Spermatophyta</taxon>
        <taxon>Magnoliopsida</taxon>
        <taxon>Ranunculales</taxon>
        <taxon>Ranunculaceae</taxon>
        <taxon>Thalictroideae</taxon>
        <taxon>Thalictrum</taxon>
    </lineage>
</organism>
<name>A0A7J6W5K1_THATH</name>
<dbReference type="EMBL" id="JABWDY010021097">
    <property type="protein sequence ID" value="KAF5192654.1"/>
    <property type="molecule type" value="Genomic_DNA"/>
</dbReference>